<dbReference type="InterPro" id="IPR029063">
    <property type="entry name" value="SAM-dependent_MTases_sf"/>
</dbReference>
<dbReference type="SUPFAM" id="SSF53335">
    <property type="entry name" value="S-adenosyl-L-methionine-dependent methyltransferases"/>
    <property type="match status" value="1"/>
</dbReference>
<organism evidence="1 2">
    <name type="scientific">Helicobacter macacae MIT 99-5501</name>
    <dbReference type="NCBI Taxonomy" id="1357400"/>
    <lineage>
        <taxon>Bacteria</taxon>
        <taxon>Pseudomonadati</taxon>
        <taxon>Campylobacterota</taxon>
        <taxon>Epsilonproteobacteria</taxon>
        <taxon>Campylobacterales</taxon>
        <taxon>Helicobacteraceae</taxon>
        <taxon>Helicobacter</taxon>
    </lineage>
</organism>
<comment type="caution">
    <text evidence="1">The sequence shown here is derived from an EMBL/GenBank/DDBJ whole genome shotgun (WGS) entry which is preliminary data.</text>
</comment>
<evidence type="ECO:0000313" key="2">
    <source>
        <dbReference type="Proteomes" id="UP000018731"/>
    </source>
</evidence>
<dbReference type="RefSeq" id="WP_023926825.1">
    <property type="nucleotide sequence ID" value="NZ_KI669454.1"/>
</dbReference>
<proteinExistence type="predicted"/>
<dbReference type="Gene3D" id="3.40.50.150">
    <property type="entry name" value="Vaccinia Virus protein VP39"/>
    <property type="match status" value="1"/>
</dbReference>
<sequence>MQNLLKNINDKYHLLRAKPIVPLLSRLRQLSEDLPRLKCEYHYDRGIRIPQILPKNHTNKQSIYEMIESLAWDLRSWRKGPFFLEDLHIDSEWQSFVKWDLLLPYAQNLLENAIVGDIGCNNGFYLFAMSLHKARKLVGFDPSALFFCQFCFINHFLDLPIEYELLGVQDLDEYLKSQNTLKSHKINALSSPSGATKREKFDVLFCLGVLYHRSDVFATLKSLANALDSGGVAFVDTLVIDEIDLGEEILASLPQEARLALSEKLDRLAKMEFVLSPKKSYAKMRNVFFIPSVRAFEGWAYRCGFGEVELLAIVPTTTDEQRKTKWITSLSLESFLDENDSTRTSEGYPAPKRAYFKLRRK</sequence>
<dbReference type="AlphaFoldDB" id="V8CBN1"/>
<protein>
    <recommendedName>
        <fullName evidence="3">tRNA (Mo5U34)-methyltransferase</fullName>
    </recommendedName>
</protein>
<evidence type="ECO:0000313" key="1">
    <source>
        <dbReference type="EMBL" id="ETD24823.1"/>
    </source>
</evidence>
<dbReference type="CDD" id="cd02440">
    <property type="entry name" value="AdoMet_MTases"/>
    <property type="match status" value="1"/>
</dbReference>
<dbReference type="PATRIC" id="fig|1357400.3.peg.230"/>
<evidence type="ECO:0008006" key="3">
    <source>
        <dbReference type="Google" id="ProtNLM"/>
    </source>
</evidence>
<dbReference type="STRING" id="1357400.HMPREF2086_00157"/>
<keyword evidence="2" id="KW-1185">Reference proteome</keyword>
<dbReference type="HOGENOM" id="CLU_052665_1_0_7"/>
<reference evidence="1 2" key="1">
    <citation type="journal article" date="2014" name="Genome Announc.">
        <title>Draft genome sequences of six enterohepatic helicobacter species isolated from humans and one from rhesus macaques.</title>
        <authorList>
            <person name="Shen Z."/>
            <person name="Sheh A."/>
            <person name="Young S.K."/>
            <person name="Abouelliel A."/>
            <person name="Ward D.V."/>
            <person name="Earl A.M."/>
            <person name="Fox J.G."/>
        </authorList>
    </citation>
    <scope>NUCLEOTIDE SEQUENCE [LARGE SCALE GENOMIC DNA]</scope>
    <source>
        <strain evidence="1 2">MIT 99-5501</strain>
    </source>
</reference>
<dbReference type="Proteomes" id="UP000018731">
    <property type="component" value="Unassembled WGS sequence"/>
</dbReference>
<gene>
    <name evidence="1" type="ORF">HMPREF2086_00157</name>
</gene>
<name>V8CBN1_9HELI</name>
<dbReference type="EMBL" id="AZJI01000001">
    <property type="protein sequence ID" value="ETD24823.1"/>
    <property type="molecule type" value="Genomic_DNA"/>
</dbReference>
<dbReference type="eggNOG" id="COG0500">
    <property type="taxonomic scope" value="Bacteria"/>
</dbReference>
<dbReference type="InterPro" id="IPR027555">
    <property type="entry name" value="Mo5U34_MeTrfas-like"/>
</dbReference>
<accession>V8CBN1</accession>
<dbReference type="OrthoDB" id="9765084at2"/>
<dbReference type="Pfam" id="PF08003">
    <property type="entry name" value="Methyltransf_9"/>
    <property type="match status" value="3"/>
</dbReference>